<keyword evidence="1" id="KW-0812">Transmembrane</keyword>
<evidence type="ECO:0000313" key="3">
    <source>
        <dbReference type="Proteomes" id="UP000268014"/>
    </source>
</evidence>
<evidence type="ECO:0000313" key="4">
    <source>
        <dbReference type="WBParaSite" id="HPLM_0002065001-mRNA-1"/>
    </source>
</evidence>
<name>A0A0N4X8F8_HAEPC</name>
<dbReference type="AlphaFoldDB" id="A0A0N4X8F8"/>
<dbReference type="WBParaSite" id="HPLM_0002065001-mRNA-1">
    <property type="protein sequence ID" value="HPLM_0002065001-mRNA-1"/>
    <property type="gene ID" value="HPLM_0002065001"/>
</dbReference>
<protein>
    <submittedName>
        <fullName evidence="4">Transmembrane protein</fullName>
    </submittedName>
</protein>
<organism evidence="4">
    <name type="scientific">Haemonchus placei</name>
    <name type="common">Barber's pole worm</name>
    <dbReference type="NCBI Taxonomy" id="6290"/>
    <lineage>
        <taxon>Eukaryota</taxon>
        <taxon>Metazoa</taxon>
        <taxon>Ecdysozoa</taxon>
        <taxon>Nematoda</taxon>
        <taxon>Chromadorea</taxon>
        <taxon>Rhabditida</taxon>
        <taxon>Rhabditina</taxon>
        <taxon>Rhabditomorpha</taxon>
        <taxon>Strongyloidea</taxon>
        <taxon>Trichostrongylidae</taxon>
        <taxon>Haemonchus</taxon>
    </lineage>
</organism>
<keyword evidence="1" id="KW-0472">Membrane</keyword>
<keyword evidence="3" id="KW-1185">Reference proteome</keyword>
<evidence type="ECO:0000256" key="1">
    <source>
        <dbReference type="SAM" id="Phobius"/>
    </source>
</evidence>
<dbReference type="Proteomes" id="UP000268014">
    <property type="component" value="Unassembled WGS sequence"/>
</dbReference>
<reference evidence="2 3" key="2">
    <citation type="submission" date="2018-11" db="EMBL/GenBank/DDBJ databases">
        <authorList>
            <consortium name="Pathogen Informatics"/>
        </authorList>
    </citation>
    <scope>NUCLEOTIDE SEQUENCE [LARGE SCALE GENOMIC DNA]</scope>
    <source>
        <strain evidence="2 3">MHpl1</strain>
    </source>
</reference>
<gene>
    <name evidence="2" type="ORF">HPLM_LOCUS20642</name>
</gene>
<accession>A0A0N4X8F8</accession>
<dbReference type="STRING" id="6290.A0A0N4X8F8"/>
<proteinExistence type="predicted"/>
<keyword evidence="1" id="KW-1133">Transmembrane helix</keyword>
<sequence>MVILPRALARFCQGSAHIARMKVPGRWYAAAVGAKVVPGKIDKSVIEEDAEKLCKYVCINYFIQGLALLILSSRAGVAQACSFIFIYLFVYGIVA</sequence>
<evidence type="ECO:0000313" key="2">
    <source>
        <dbReference type="EMBL" id="VDO85128.1"/>
    </source>
</evidence>
<reference evidence="4" key="1">
    <citation type="submission" date="2017-02" db="UniProtKB">
        <authorList>
            <consortium name="WormBaseParasite"/>
        </authorList>
    </citation>
    <scope>IDENTIFICATION</scope>
</reference>
<feature type="transmembrane region" description="Helical" evidence="1">
    <location>
        <begin position="77"/>
        <end position="94"/>
    </location>
</feature>
<dbReference type="EMBL" id="UZAF01022431">
    <property type="protein sequence ID" value="VDO85128.1"/>
    <property type="molecule type" value="Genomic_DNA"/>
</dbReference>